<feature type="region of interest" description="Disordered" evidence="1">
    <location>
        <begin position="411"/>
        <end position="458"/>
    </location>
</feature>
<feature type="domain" description="Glycosyl hydrolase family 63 C-terminal" evidence="2">
    <location>
        <begin position="869"/>
        <end position="959"/>
    </location>
</feature>
<evidence type="ECO:0000259" key="3">
    <source>
        <dbReference type="Pfam" id="PF22422"/>
    </source>
</evidence>
<dbReference type="InterPro" id="IPR012341">
    <property type="entry name" value="6hp_glycosidase-like_sf"/>
</dbReference>
<evidence type="ECO:0000313" key="5">
    <source>
        <dbReference type="Proteomes" id="UP000053257"/>
    </source>
</evidence>
<sequence length="1107" mass="126981">MSRAEQIRGKFFGKDKPASDGKTNGSPDASAARPGPEVPLSIHIPKPHPPTQQPNPPPKLKDSKSDSSPKPESTRDSLSFRERLVEQLGHEYHGAERYRLVQDDKKELHWKRWGPYVSDRQWATVREDYSANGDAWSHFPHDHARSRAYRWGEDGLAGISDNHQRVCFGLSVWNGQDSILKERLFGVTGHQGNHGEDVKELYYYLDSTPTHSYMKYLYKYPQKRYPYEELVRENVNRGRDVPEFEILDTDCFDDDRYWDVFVEYAKDEQDPDSIYVRITSYNRGPDAATLHVVPQFWFPNTWSWNDDHPQTPSMYASGEGVITAKHHSLGKLNLYCLPSPPPVDAKGEEAQGDAEGVFPELLFTENNTNFSRLYGGQNETSYVKDAFHDHIVTSHRPTECDSQEGFFAGKIHSQTQSHHTKPSGGFRGDEIETPPSEQEQGPRTPFPPTASYVNPERKGTKSAAHYIFRDVPPRGGCAVVRMKLTPRKPAEDPSVEDEGVFDDAVEERREEANEFYNGLVLGPISDDFRQIMRQALGGMLWTKQHYQFIQEPWMKGDPKQPPPPSERKHIRNKDWRHLHISDILSMPDKWEYPFFAAWDTAFHCIPLAVVDPTFAKKQLDLLTREWYMKPDGQIPAYEWNFGDVNPPVHAWSVFRVFKIERKLYGNEDLAFLERVFQKLLLNFTWWVNRKDAEGNNIFEGGFLGLDNIGVFNRSEPLPTGGTLRQADGTAWMAFYCLNMLNIALELAKHNPVYEDIASKFFEHFIFISDAMTFKEGDNEQSLWNEQDGMYYDAIQFESGHTMQLPVRSLVGLIPLYATLVLEPSVINRLPGFKKRMEWFIENRPEIAERNMANMKVRGRGERRLLALASKERLERILQVMLDEDEFLSEHGIRSLSKKHKEHPWGMDVHGQRYEVNYWPGDSMSGMFGGNSNWRGPIWLAVNFLLIESLQRFYQYYGDEVQVECPTGSGDYMNLANVAEEIQHRIIHIFGRDVEGKRATNGGNVKLDRDPHFRDYVWFYEYFHADDGHGIGASHQTGWSGLVAYHILQSGASCRLPKTPKTPRGIVHHYFDETIDSQSEYGGATPSMLSAYSVADANTLGDISPDAL</sequence>
<organism evidence="4 5">
    <name type="scientific">Phlebiopsis gigantea (strain 11061_1 CR5-6)</name>
    <name type="common">White-rot fungus</name>
    <name type="synonym">Peniophora gigantea</name>
    <dbReference type="NCBI Taxonomy" id="745531"/>
    <lineage>
        <taxon>Eukaryota</taxon>
        <taxon>Fungi</taxon>
        <taxon>Dikarya</taxon>
        <taxon>Basidiomycota</taxon>
        <taxon>Agaricomycotina</taxon>
        <taxon>Agaricomycetes</taxon>
        <taxon>Polyporales</taxon>
        <taxon>Phanerochaetaceae</taxon>
        <taxon>Phlebiopsis</taxon>
    </lineage>
</organism>
<keyword evidence="5" id="KW-1185">Reference proteome</keyword>
<dbReference type="InterPro" id="IPR004888">
    <property type="entry name" value="Glycoside_hydrolase_63"/>
</dbReference>
<feature type="domain" description="Mannosylglycerate hydrolase MGH1-like glycoside hydrolase" evidence="3">
    <location>
        <begin position="592"/>
        <end position="696"/>
    </location>
</feature>
<dbReference type="GO" id="GO:0009311">
    <property type="term" value="P:oligosaccharide metabolic process"/>
    <property type="evidence" value="ECO:0007669"/>
    <property type="project" value="InterPro"/>
</dbReference>
<protein>
    <submittedName>
        <fullName evidence="4">Uncharacterized protein</fullName>
    </submittedName>
</protein>
<accession>A0A0C3S9Z1</accession>
<dbReference type="HOGENOM" id="CLU_005386_0_0_1"/>
<name>A0A0C3S9Z1_PHLG1</name>
<feature type="region of interest" description="Disordered" evidence="1">
    <location>
        <begin position="1"/>
        <end position="78"/>
    </location>
</feature>
<evidence type="ECO:0000259" key="2">
    <source>
        <dbReference type="Pfam" id="PF03200"/>
    </source>
</evidence>
<dbReference type="Pfam" id="PF03200">
    <property type="entry name" value="Glyco_hydro_63"/>
    <property type="match status" value="1"/>
</dbReference>
<dbReference type="AlphaFoldDB" id="A0A0C3S9Z1"/>
<feature type="compositionally biased region" description="Pro residues" evidence="1">
    <location>
        <begin position="47"/>
        <end position="58"/>
    </location>
</feature>
<gene>
    <name evidence="4" type="ORF">PHLGIDRAFT_90672</name>
</gene>
<dbReference type="GO" id="GO:0004573">
    <property type="term" value="F:Glc3Man9GlcNAc2 oligosaccharide glucosidase activity"/>
    <property type="evidence" value="ECO:0007669"/>
    <property type="project" value="InterPro"/>
</dbReference>
<evidence type="ECO:0000256" key="1">
    <source>
        <dbReference type="SAM" id="MobiDB-lite"/>
    </source>
</evidence>
<dbReference type="InterPro" id="IPR008928">
    <property type="entry name" value="6-hairpin_glycosidase_sf"/>
</dbReference>
<reference evidence="4 5" key="1">
    <citation type="journal article" date="2014" name="PLoS Genet.">
        <title>Analysis of the Phlebiopsis gigantea genome, transcriptome and secretome provides insight into its pioneer colonization strategies of wood.</title>
        <authorList>
            <person name="Hori C."/>
            <person name="Ishida T."/>
            <person name="Igarashi K."/>
            <person name="Samejima M."/>
            <person name="Suzuki H."/>
            <person name="Master E."/>
            <person name="Ferreira P."/>
            <person name="Ruiz-Duenas F.J."/>
            <person name="Held B."/>
            <person name="Canessa P."/>
            <person name="Larrondo L.F."/>
            <person name="Schmoll M."/>
            <person name="Druzhinina I.S."/>
            <person name="Kubicek C.P."/>
            <person name="Gaskell J.A."/>
            <person name="Kersten P."/>
            <person name="St John F."/>
            <person name="Glasner J."/>
            <person name="Sabat G."/>
            <person name="Splinter BonDurant S."/>
            <person name="Syed K."/>
            <person name="Yadav J."/>
            <person name="Mgbeahuruike A.C."/>
            <person name="Kovalchuk A."/>
            <person name="Asiegbu F.O."/>
            <person name="Lackner G."/>
            <person name="Hoffmeister D."/>
            <person name="Rencoret J."/>
            <person name="Gutierrez A."/>
            <person name="Sun H."/>
            <person name="Lindquist E."/>
            <person name="Barry K."/>
            <person name="Riley R."/>
            <person name="Grigoriev I.V."/>
            <person name="Henrissat B."/>
            <person name="Kues U."/>
            <person name="Berka R.M."/>
            <person name="Martinez A.T."/>
            <person name="Covert S.F."/>
            <person name="Blanchette R.A."/>
            <person name="Cullen D."/>
        </authorList>
    </citation>
    <scope>NUCLEOTIDE SEQUENCE [LARGE SCALE GENOMIC DNA]</scope>
    <source>
        <strain evidence="4 5">11061_1 CR5-6</strain>
    </source>
</reference>
<feature type="compositionally biased region" description="Basic and acidic residues" evidence="1">
    <location>
        <begin position="1"/>
        <end position="19"/>
    </location>
</feature>
<evidence type="ECO:0000313" key="4">
    <source>
        <dbReference type="EMBL" id="KIP06610.1"/>
    </source>
</evidence>
<dbReference type="SUPFAM" id="SSF48208">
    <property type="entry name" value="Six-hairpin glycosidases"/>
    <property type="match status" value="1"/>
</dbReference>
<dbReference type="OrthoDB" id="14419at2759"/>
<feature type="compositionally biased region" description="Basic and acidic residues" evidence="1">
    <location>
        <begin position="59"/>
        <end position="78"/>
    </location>
</feature>
<dbReference type="Pfam" id="PF22422">
    <property type="entry name" value="MGH1-like_GH"/>
    <property type="match status" value="1"/>
</dbReference>
<dbReference type="Proteomes" id="UP000053257">
    <property type="component" value="Unassembled WGS sequence"/>
</dbReference>
<proteinExistence type="predicted"/>
<dbReference type="STRING" id="745531.A0A0C3S9Z1"/>
<dbReference type="InterPro" id="IPR054491">
    <property type="entry name" value="MGH1-like_GH"/>
</dbReference>
<dbReference type="EMBL" id="KN840514">
    <property type="protein sequence ID" value="KIP06610.1"/>
    <property type="molecule type" value="Genomic_DNA"/>
</dbReference>
<dbReference type="InterPro" id="IPR031335">
    <property type="entry name" value="Glyco_hydro_63_C"/>
</dbReference>
<dbReference type="PANTHER" id="PTHR10412">
    <property type="entry name" value="MANNOSYL-OLIGOSACCHARIDE GLUCOSIDASE"/>
    <property type="match status" value="1"/>
</dbReference>
<dbReference type="PANTHER" id="PTHR10412:SF10">
    <property type="entry name" value="GLYCOSYL HYDROLASE FAMILY 63 C-TERMINAL DOMAIN-CONTAINING PROTEIN"/>
    <property type="match status" value="1"/>
</dbReference>
<dbReference type="Gene3D" id="1.50.10.10">
    <property type="match status" value="1"/>
</dbReference>